<accession>A0AAN7V3B6</accession>
<evidence type="ECO:0008006" key="9">
    <source>
        <dbReference type="Google" id="ProtNLM"/>
    </source>
</evidence>
<reference evidence="7 8" key="1">
    <citation type="submission" date="2023-10" db="EMBL/GenBank/DDBJ databases">
        <title>Draft genome sequence of Xylaria bambusicola isolate GMP-LS, the root and basal stem rot pathogen of sugarcane in Indonesia.</title>
        <authorList>
            <person name="Selvaraj P."/>
            <person name="Muralishankar V."/>
            <person name="Muruganantham S."/>
            <person name="Sp S."/>
            <person name="Haryani S."/>
            <person name="Lau K.J.X."/>
            <person name="Naqvi N.I."/>
        </authorList>
    </citation>
    <scope>NUCLEOTIDE SEQUENCE [LARGE SCALE GENOMIC DNA]</scope>
    <source>
        <strain evidence="7">GMP-LS</strain>
    </source>
</reference>
<keyword evidence="5" id="KW-0143">Chaperone</keyword>
<gene>
    <name evidence="7" type="ORF">RRF57_011936</name>
</gene>
<evidence type="ECO:0000256" key="1">
    <source>
        <dbReference type="ARBA" id="ARBA00004173"/>
    </source>
</evidence>
<comment type="similarity">
    <text evidence="2">Belongs to the ATP12 family.</text>
</comment>
<comment type="caution">
    <text evidence="7">The sequence shown here is derived from an EMBL/GenBank/DDBJ whole genome shotgun (WGS) entry which is preliminary data.</text>
</comment>
<dbReference type="GO" id="GO:0033615">
    <property type="term" value="P:mitochondrial proton-transporting ATP synthase complex assembly"/>
    <property type="evidence" value="ECO:0007669"/>
    <property type="project" value="TreeGrafter"/>
</dbReference>
<keyword evidence="4" id="KW-0496">Mitochondrion</keyword>
<organism evidence="7 8">
    <name type="scientific">Xylaria bambusicola</name>
    <dbReference type="NCBI Taxonomy" id="326684"/>
    <lineage>
        <taxon>Eukaryota</taxon>
        <taxon>Fungi</taxon>
        <taxon>Dikarya</taxon>
        <taxon>Ascomycota</taxon>
        <taxon>Pezizomycotina</taxon>
        <taxon>Sordariomycetes</taxon>
        <taxon>Xylariomycetidae</taxon>
        <taxon>Xylariales</taxon>
        <taxon>Xylariaceae</taxon>
        <taxon>Xylaria</taxon>
    </lineage>
</organism>
<dbReference type="GO" id="GO:0005739">
    <property type="term" value="C:mitochondrion"/>
    <property type="evidence" value="ECO:0007669"/>
    <property type="project" value="UniProtKB-SubCell"/>
</dbReference>
<dbReference type="Gene3D" id="1.10.3580.10">
    <property type="entry name" value="ATP12 ATPase"/>
    <property type="match status" value="1"/>
</dbReference>
<evidence type="ECO:0000256" key="3">
    <source>
        <dbReference type="ARBA" id="ARBA00022946"/>
    </source>
</evidence>
<feature type="compositionally biased region" description="Polar residues" evidence="6">
    <location>
        <begin position="86"/>
        <end position="104"/>
    </location>
</feature>
<evidence type="ECO:0000313" key="8">
    <source>
        <dbReference type="Proteomes" id="UP001305414"/>
    </source>
</evidence>
<sequence length="395" mass="42896">MKAPARVVLRLAACQSGSGPGHCSLPLATRLIHTTPVSPATVSPVHGTGPPPQPPRPAADSASTRLDRRKKQAALLERAQEIRGSNRPSATTTTGGNVQSTQRSPLARRRFWKHVHVLEVDGALEVHLDTRPLRRPTNKEIVRLPASKPLLAAALALEWDQLVSAQQATKQHLIPLTSLVNRALDIADDDAGRDIGAEKGEEAGDSLRSGIARMLMRYLDTDSLLCWAPPPRHGHDAPDAAGNTLRELQRRAAEEVVAYLTTNVWPGVEIEPVLDEESIMPRGQKPETRQIIEGWIMGLDAWELAGLERAVLAGKGLLGAVRLLAEWSEGFVGVKGARGDKRPYGVEEAAKMASIEVDWQIGNWGEVEDTHDVEKEDLRRQLGSVVLLVSGTGKQ</sequence>
<name>A0AAN7V3B6_9PEZI</name>
<dbReference type="PANTHER" id="PTHR21013">
    <property type="entry name" value="ATP SYNTHASE MITOCHONDRIAL F1 COMPLEX ASSEMBLY FACTOR 2/ATP12 PROTEIN, MITOCHONDRIAL PRECURSOR"/>
    <property type="match status" value="1"/>
</dbReference>
<feature type="region of interest" description="Disordered" evidence="6">
    <location>
        <begin position="38"/>
        <end position="105"/>
    </location>
</feature>
<dbReference type="InterPro" id="IPR042272">
    <property type="entry name" value="ATP12_ATP_synth-F1-assembly_N"/>
</dbReference>
<dbReference type="Gene3D" id="3.30.2180.10">
    <property type="entry name" value="ATP12-like"/>
    <property type="match status" value="1"/>
</dbReference>
<dbReference type="PANTHER" id="PTHR21013:SF10">
    <property type="entry name" value="ATP SYNTHASE MITOCHONDRIAL F1 COMPLEX ASSEMBLY FACTOR 2"/>
    <property type="match status" value="1"/>
</dbReference>
<dbReference type="InterPro" id="IPR011419">
    <property type="entry name" value="ATP12_ATP_synth-F1-assembly"/>
</dbReference>
<keyword evidence="8" id="KW-1185">Reference proteome</keyword>
<evidence type="ECO:0000256" key="6">
    <source>
        <dbReference type="SAM" id="MobiDB-lite"/>
    </source>
</evidence>
<dbReference type="Proteomes" id="UP001305414">
    <property type="component" value="Unassembled WGS sequence"/>
</dbReference>
<evidence type="ECO:0000256" key="2">
    <source>
        <dbReference type="ARBA" id="ARBA00008231"/>
    </source>
</evidence>
<evidence type="ECO:0000256" key="5">
    <source>
        <dbReference type="ARBA" id="ARBA00023186"/>
    </source>
</evidence>
<evidence type="ECO:0000313" key="7">
    <source>
        <dbReference type="EMBL" id="KAK5636224.1"/>
    </source>
</evidence>
<dbReference type="EMBL" id="JAWHQM010000065">
    <property type="protein sequence ID" value="KAK5636224.1"/>
    <property type="molecule type" value="Genomic_DNA"/>
</dbReference>
<keyword evidence="3" id="KW-0809">Transit peptide</keyword>
<evidence type="ECO:0000256" key="4">
    <source>
        <dbReference type="ARBA" id="ARBA00023128"/>
    </source>
</evidence>
<dbReference type="AlphaFoldDB" id="A0AAN7V3B6"/>
<dbReference type="Pfam" id="PF07542">
    <property type="entry name" value="ATP12"/>
    <property type="match status" value="1"/>
</dbReference>
<dbReference type="SUPFAM" id="SSF160909">
    <property type="entry name" value="ATP12-like"/>
    <property type="match status" value="1"/>
</dbReference>
<comment type="subcellular location">
    <subcellularLocation>
        <location evidence="1">Mitochondrion</location>
    </subcellularLocation>
</comment>
<dbReference type="InterPro" id="IPR023335">
    <property type="entry name" value="ATP12_ortho_dom_sf"/>
</dbReference>
<protein>
    <recommendedName>
        <fullName evidence="9">ATP synthase mitochondrial F1 complex assembly factor 2</fullName>
    </recommendedName>
</protein>
<proteinExistence type="inferred from homology"/>